<dbReference type="PROSITE" id="PS50016">
    <property type="entry name" value="ZF_PHD_2"/>
    <property type="match status" value="1"/>
</dbReference>
<keyword evidence="2" id="KW-0479">Metal-binding</keyword>
<dbReference type="GO" id="GO:0016747">
    <property type="term" value="F:acyltransferase activity, transferring groups other than amino-acyl groups"/>
    <property type="evidence" value="ECO:0007669"/>
    <property type="project" value="InterPro"/>
</dbReference>
<dbReference type="InterPro" id="IPR000182">
    <property type="entry name" value="GNAT_dom"/>
</dbReference>
<evidence type="ECO:0000259" key="8">
    <source>
        <dbReference type="PROSITE" id="PS50016"/>
    </source>
</evidence>
<dbReference type="CDD" id="cd04301">
    <property type="entry name" value="NAT_SF"/>
    <property type="match status" value="1"/>
</dbReference>
<dbReference type="SUPFAM" id="SSF57903">
    <property type="entry name" value="FYVE/PHD zinc finger"/>
    <property type="match status" value="2"/>
</dbReference>
<reference evidence="10 11" key="1">
    <citation type="journal article" date="2023" name="G3 (Bethesda)">
        <title>A chromosome-length genome assembly and annotation of blackberry (Rubus argutus, cv. 'Hillquist').</title>
        <authorList>
            <person name="Bruna T."/>
            <person name="Aryal R."/>
            <person name="Dudchenko O."/>
            <person name="Sargent D.J."/>
            <person name="Mead D."/>
            <person name="Buti M."/>
            <person name="Cavallini A."/>
            <person name="Hytonen T."/>
            <person name="Andres J."/>
            <person name="Pham M."/>
            <person name="Weisz D."/>
            <person name="Mascagni F."/>
            <person name="Usai G."/>
            <person name="Natali L."/>
            <person name="Bassil N."/>
            <person name="Fernandez G.E."/>
            <person name="Lomsadze A."/>
            <person name="Armour M."/>
            <person name="Olukolu B."/>
            <person name="Poorten T."/>
            <person name="Britton C."/>
            <person name="Davik J."/>
            <person name="Ashrafi H."/>
            <person name="Aiden E.L."/>
            <person name="Borodovsky M."/>
            <person name="Worthington M."/>
        </authorList>
    </citation>
    <scope>NUCLEOTIDE SEQUENCE [LARGE SCALE GENOMIC DNA]</scope>
    <source>
        <strain evidence="10">PI 553951</strain>
    </source>
</reference>
<feature type="compositionally biased region" description="Basic and acidic residues" evidence="7">
    <location>
        <begin position="139"/>
        <end position="149"/>
    </location>
</feature>
<sequence length="605" mass="68381">MPKRRTQPMIPVAVEPRMCPDAVRWWMGGVAKYEKKSMKVREKARRHMSAMGWKFWHARLEGDKPVELRYQSPTGKLYYSLKTACKACVDLGGVFSGSESMGSNSSDRIEERKESNSPETQSKPKKRGRKRKIQVLQRPEVEEGHETSANRKPGGKVLAELKRLRVSDPPKLQIRSPRTILSSLIDNKVVMLNAKVHYRGRRINDGPLARGQVSREGIKCDCCSNVFALTAFEAHAGSTNHRPGANIILDDDGRSISDCQRQMKGFKDEKMGMKKSNKSDRDDDICSLCHNEGELILCDRCPSAFHTSCLGLSEVADGDWFCPSCCCGICASGKIEQGADGQIMKCDQCEQKFHVGCLRENGEACEGKWFCSSKCQNIQFGLKRLLGQPILVGDNNLTWTLLKSFSTSFDRKDSRETHRKLKLALGVLHKCFEPSVDPYTQRDLVEDIVLNRESKLRRLNFRGFYTLILERSKEVICVATVRIFREVAEVPLVATMFRHRRLGMCRILMNELEKQLIKLGIERLVLPSAPSALDTWTNTSIGFSKMTDAEKSQFVNYFFLYFQGTVMCHKPLKQRSPATQAIIPEENMELDESSGGISIITEAED</sequence>
<dbReference type="InterPro" id="IPR011011">
    <property type="entry name" value="Znf_FYVE_PHD"/>
</dbReference>
<dbReference type="GO" id="GO:0006357">
    <property type="term" value="P:regulation of transcription by RNA polymerase II"/>
    <property type="evidence" value="ECO:0007669"/>
    <property type="project" value="TreeGrafter"/>
</dbReference>
<keyword evidence="11" id="KW-1185">Reference proteome</keyword>
<dbReference type="PANTHER" id="PTHR46309">
    <property type="entry name" value="PHD FINGER PROTEIN 12"/>
    <property type="match status" value="1"/>
</dbReference>
<dbReference type="Pfam" id="PF22970">
    <property type="entry name" value="DUF7028"/>
    <property type="match status" value="1"/>
</dbReference>
<comment type="caution">
    <text evidence="10">The sequence shown here is derived from an EMBL/GenBank/DDBJ whole genome shotgun (WGS) entry which is preliminary data.</text>
</comment>
<dbReference type="InterPro" id="IPR013083">
    <property type="entry name" value="Znf_RING/FYVE/PHD"/>
</dbReference>
<evidence type="ECO:0000256" key="1">
    <source>
        <dbReference type="ARBA" id="ARBA00004123"/>
    </source>
</evidence>
<feature type="domain" description="N-acetyltransferase" evidence="9">
    <location>
        <begin position="411"/>
        <end position="573"/>
    </location>
</feature>
<feature type="domain" description="PHD-type" evidence="8">
    <location>
        <begin position="283"/>
        <end position="328"/>
    </location>
</feature>
<dbReference type="InterPro" id="IPR019786">
    <property type="entry name" value="Zinc_finger_PHD-type_CS"/>
</dbReference>
<evidence type="ECO:0000256" key="7">
    <source>
        <dbReference type="SAM" id="MobiDB-lite"/>
    </source>
</evidence>
<dbReference type="PROSITE" id="PS51186">
    <property type="entry name" value="GNAT"/>
    <property type="match status" value="1"/>
</dbReference>
<dbReference type="GO" id="GO:0005634">
    <property type="term" value="C:nucleus"/>
    <property type="evidence" value="ECO:0007669"/>
    <property type="project" value="UniProtKB-SubCell"/>
</dbReference>
<evidence type="ECO:0000256" key="6">
    <source>
        <dbReference type="PROSITE-ProRule" id="PRU00146"/>
    </source>
</evidence>
<keyword evidence="5" id="KW-0539">Nucleus</keyword>
<name>A0AAW1YES7_RUBAR</name>
<protein>
    <submittedName>
        <fullName evidence="10">Uncharacterized protein</fullName>
    </submittedName>
</protein>
<dbReference type="Proteomes" id="UP001457282">
    <property type="component" value="Unassembled WGS sequence"/>
</dbReference>
<dbReference type="AlphaFoldDB" id="A0AAW1YES7"/>
<evidence type="ECO:0000256" key="3">
    <source>
        <dbReference type="ARBA" id="ARBA00022771"/>
    </source>
</evidence>
<dbReference type="InterPro" id="IPR056511">
    <property type="entry name" value="IDM1_C"/>
</dbReference>
<organism evidence="10 11">
    <name type="scientific">Rubus argutus</name>
    <name type="common">Southern blackberry</name>
    <dbReference type="NCBI Taxonomy" id="59490"/>
    <lineage>
        <taxon>Eukaryota</taxon>
        <taxon>Viridiplantae</taxon>
        <taxon>Streptophyta</taxon>
        <taxon>Embryophyta</taxon>
        <taxon>Tracheophyta</taxon>
        <taxon>Spermatophyta</taxon>
        <taxon>Magnoliopsida</taxon>
        <taxon>eudicotyledons</taxon>
        <taxon>Gunneridae</taxon>
        <taxon>Pentapetalae</taxon>
        <taxon>rosids</taxon>
        <taxon>fabids</taxon>
        <taxon>Rosales</taxon>
        <taxon>Rosaceae</taxon>
        <taxon>Rosoideae</taxon>
        <taxon>Rosoideae incertae sedis</taxon>
        <taxon>Rubus</taxon>
    </lineage>
</organism>
<dbReference type="PANTHER" id="PTHR46309:SF12">
    <property type="entry name" value="GB|AAC80581.1"/>
    <property type="match status" value="1"/>
</dbReference>
<keyword evidence="3 6" id="KW-0863">Zinc-finger</keyword>
<comment type="subcellular location">
    <subcellularLocation>
        <location evidence="1">Nucleus</location>
    </subcellularLocation>
</comment>
<feature type="compositionally biased region" description="Basic residues" evidence="7">
    <location>
        <begin position="123"/>
        <end position="133"/>
    </location>
</feature>
<proteinExistence type="predicted"/>
<evidence type="ECO:0000256" key="2">
    <source>
        <dbReference type="ARBA" id="ARBA00022723"/>
    </source>
</evidence>
<dbReference type="Pfam" id="PF00628">
    <property type="entry name" value="PHD"/>
    <property type="match status" value="1"/>
</dbReference>
<accession>A0AAW1YES7</accession>
<dbReference type="PROSITE" id="PS01359">
    <property type="entry name" value="ZF_PHD_1"/>
    <property type="match status" value="1"/>
</dbReference>
<dbReference type="GO" id="GO:0003714">
    <property type="term" value="F:transcription corepressor activity"/>
    <property type="evidence" value="ECO:0007669"/>
    <property type="project" value="InterPro"/>
</dbReference>
<dbReference type="Pfam" id="PF23209">
    <property type="entry name" value="IDM1_C"/>
    <property type="match status" value="1"/>
</dbReference>
<dbReference type="EMBL" id="JBEDUW010000002">
    <property type="protein sequence ID" value="KAK9946397.1"/>
    <property type="molecule type" value="Genomic_DNA"/>
</dbReference>
<evidence type="ECO:0000256" key="5">
    <source>
        <dbReference type="ARBA" id="ARBA00023242"/>
    </source>
</evidence>
<evidence type="ECO:0000313" key="10">
    <source>
        <dbReference type="EMBL" id="KAK9946397.1"/>
    </source>
</evidence>
<dbReference type="InterPro" id="IPR054292">
    <property type="entry name" value="DUF7028"/>
</dbReference>
<feature type="compositionally biased region" description="Basic and acidic residues" evidence="7">
    <location>
        <begin position="107"/>
        <end position="116"/>
    </location>
</feature>
<evidence type="ECO:0000259" key="9">
    <source>
        <dbReference type="PROSITE" id="PS51186"/>
    </source>
</evidence>
<gene>
    <name evidence="10" type="ORF">M0R45_011864</name>
</gene>
<keyword evidence="4" id="KW-0862">Zinc</keyword>
<dbReference type="Pfam" id="PF16135">
    <property type="entry name" value="TDBD"/>
    <property type="match status" value="1"/>
</dbReference>
<dbReference type="InterPro" id="IPR016181">
    <property type="entry name" value="Acyl_CoA_acyltransferase"/>
</dbReference>
<dbReference type="GO" id="GO:0008270">
    <property type="term" value="F:zinc ion binding"/>
    <property type="evidence" value="ECO:0007669"/>
    <property type="project" value="UniProtKB-KW"/>
</dbReference>
<dbReference type="Gene3D" id="3.30.40.10">
    <property type="entry name" value="Zinc/RING finger domain, C3HC4 (zinc finger)"/>
    <property type="match status" value="2"/>
</dbReference>
<dbReference type="SUPFAM" id="SSF55729">
    <property type="entry name" value="Acyl-CoA N-acyltransferases (Nat)"/>
    <property type="match status" value="1"/>
</dbReference>
<dbReference type="InterPro" id="IPR032308">
    <property type="entry name" value="TDBD"/>
</dbReference>
<dbReference type="InterPro" id="IPR019787">
    <property type="entry name" value="Znf_PHD-finger"/>
</dbReference>
<dbReference type="SMART" id="SM00249">
    <property type="entry name" value="PHD"/>
    <property type="match status" value="2"/>
</dbReference>
<evidence type="ECO:0000256" key="4">
    <source>
        <dbReference type="ARBA" id="ARBA00022833"/>
    </source>
</evidence>
<dbReference type="Gene3D" id="3.40.630.30">
    <property type="match status" value="1"/>
</dbReference>
<dbReference type="InterPro" id="IPR042163">
    <property type="entry name" value="PHF12"/>
</dbReference>
<evidence type="ECO:0000313" key="11">
    <source>
        <dbReference type="Proteomes" id="UP001457282"/>
    </source>
</evidence>
<dbReference type="InterPro" id="IPR001965">
    <property type="entry name" value="Znf_PHD"/>
</dbReference>
<feature type="region of interest" description="Disordered" evidence="7">
    <location>
        <begin position="98"/>
        <end position="155"/>
    </location>
</feature>